<proteinExistence type="predicted"/>
<keyword evidence="3" id="KW-1185">Reference proteome</keyword>
<dbReference type="Pfam" id="PF07463">
    <property type="entry name" value="NUMOD4"/>
    <property type="match status" value="1"/>
</dbReference>
<feature type="domain" description="HNH nuclease" evidence="1">
    <location>
        <begin position="60"/>
        <end position="108"/>
    </location>
</feature>
<dbReference type="SUPFAM" id="SSF64496">
    <property type="entry name" value="DNA-binding domain of intron-encoded endonucleases"/>
    <property type="match status" value="1"/>
</dbReference>
<evidence type="ECO:0000259" key="1">
    <source>
        <dbReference type="SMART" id="SM00507"/>
    </source>
</evidence>
<dbReference type="InterPro" id="IPR044925">
    <property type="entry name" value="His-Me_finger_sf"/>
</dbReference>
<evidence type="ECO:0000313" key="3">
    <source>
        <dbReference type="Proteomes" id="UP000429954"/>
    </source>
</evidence>
<dbReference type="Proteomes" id="UP000429954">
    <property type="component" value="Segment"/>
</dbReference>
<dbReference type="Gene3D" id="1.10.10.10">
    <property type="entry name" value="Winged helix-like DNA-binding domain superfamily/Winged helix DNA-binding domain"/>
    <property type="match status" value="1"/>
</dbReference>
<accession>A0A5S9MPC7</accession>
<organism evidence="2 3">
    <name type="scientific">Enterococcus phage vB_EfaS-DELF1</name>
    <dbReference type="NCBI Taxonomy" id="2683673"/>
    <lineage>
        <taxon>Viruses</taxon>
        <taxon>Duplodnaviria</taxon>
        <taxon>Heunggongvirae</taxon>
        <taxon>Uroviricota</taxon>
        <taxon>Caudoviricetes</taxon>
        <taxon>Delfunavirus</taxon>
        <taxon>Delfunavirus delf1</taxon>
    </lineage>
</organism>
<dbReference type="InterPro" id="IPR010902">
    <property type="entry name" value="NUMOD4"/>
</dbReference>
<dbReference type="SMART" id="SM00507">
    <property type="entry name" value="HNHc"/>
    <property type="match status" value="1"/>
</dbReference>
<dbReference type="Gene3D" id="3.90.75.20">
    <property type="match status" value="1"/>
</dbReference>
<sequence>MSEVWKDIKGYEGLYQISNLGRVKSFQRFNTNNANTKDRILKPALNRKGYLHVVLCKNNKRYNKTLHRLVAEAFIENPENKPQVNHIDEDKTNNRVDNLEWMTNKENRNHGTAIKRMCITNSKPIICTKDNITEKYNSQKEFCLKYNLSSGHVSEVISGKRKTVGGWHIERILF</sequence>
<dbReference type="SUPFAM" id="SSF54060">
    <property type="entry name" value="His-Me finger endonucleases"/>
    <property type="match status" value="1"/>
</dbReference>
<name>A0A5S9MPC7_9CAUD</name>
<dbReference type="GO" id="GO:0016788">
    <property type="term" value="F:hydrolase activity, acting on ester bonds"/>
    <property type="evidence" value="ECO:0007669"/>
    <property type="project" value="InterPro"/>
</dbReference>
<dbReference type="Pfam" id="PF13392">
    <property type="entry name" value="HNH_3"/>
    <property type="match status" value="1"/>
</dbReference>
<dbReference type="InterPro" id="IPR036388">
    <property type="entry name" value="WH-like_DNA-bd_sf"/>
</dbReference>
<dbReference type="EMBL" id="LC513943">
    <property type="protein sequence ID" value="BBQ04314.1"/>
    <property type="molecule type" value="Genomic_DNA"/>
</dbReference>
<evidence type="ECO:0000313" key="2">
    <source>
        <dbReference type="EMBL" id="BBQ04314.1"/>
    </source>
</evidence>
<protein>
    <recommendedName>
        <fullName evidence="1">HNH nuclease domain-containing protein</fullName>
    </recommendedName>
</protein>
<reference evidence="2 3" key="1">
    <citation type="submission" date="2019-12" db="EMBL/GenBank/DDBJ databases">
        <title>Analysis of Enterococcus faecalis vB_EfaS-DELF1.</title>
        <authorList>
            <person name="Delfan A.S."/>
            <person name="Bouzari M."/>
            <person name="Wang R."/>
        </authorList>
    </citation>
    <scope>NUCLEOTIDE SEQUENCE [LARGE SCALE GENOMIC DNA]</scope>
</reference>
<dbReference type="InterPro" id="IPR003615">
    <property type="entry name" value="HNH_nuc"/>
</dbReference>